<dbReference type="PROSITE" id="PS50405">
    <property type="entry name" value="GST_CTER"/>
    <property type="match status" value="1"/>
</dbReference>
<dbReference type="PANTHER" id="PTHR44051">
    <property type="entry name" value="GLUTATHIONE S-TRANSFERASE-RELATED"/>
    <property type="match status" value="1"/>
</dbReference>
<dbReference type="CDD" id="cd03056">
    <property type="entry name" value="GST_N_4"/>
    <property type="match status" value="1"/>
</dbReference>
<evidence type="ECO:0000259" key="1">
    <source>
        <dbReference type="PROSITE" id="PS50404"/>
    </source>
</evidence>
<dbReference type="SFLD" id="SFLDG01151">
    <property type="entry name" value="Main.2:_Nu-like"/>
    <property type="match status" value="1"/>
</dbReference>
<gene>
    <name evidence="3" type="ORF">HOP53_01795</name>
</gene>
<dbReference type="Gene3D" id="3.40.30.10">
    <property type="entry name" value="Glutaredoxin"/>
    <property type="match status" value="1"/>
</dbReference>
<proteinExistence type="predicted"/>
<dbReference type="InterPro" id="IPR004046">
    <property type="entry name" value="GST_C"/>
</dbReference>
<dbReference type="SUPFAM" id="SSF52833">
    <property type="entry name" value="Thioredoxin-like"/>
    <property type="match status" value="1"/>
</dbReference>
<sequence>MFKVYGDRRSGNCYKIQLLMSHLGIEHEWIDVDILAGDTRSPAFLAKNRNGKIPLLELPSGEYLAESNAILDYLAHGTAYLPDEPLAMARVLSWQFFEQYSHEPYIAVARFIAKYLGLPEQRRAEYEGKQAGGYKALDVMEQTLAASPYLVGETLSVADVALYAYTHVAHEGGFSLADYPAVQAWLARVAAHPRHVPMGSKSS</sequence>
<evidence type="ECO:0000313" key="4">
    <source>
        <dbReference type="Proteomes" id="UP001320168"/>
    </source>
</evidence>
<dbReference type="Proteomes" id="UP001320168">
    <property type="component" value="Unassembled WGS sequence"/>
</dbReference>
<name>A0ABS8ZY40_9GAMM</name>
<keyword evidence="4" id="KW-1185">Reference proteome</keyword>
<dbReference type="InterPro" id="IPR004045">
    <property type="entry name" value="Glutathione_S-Trfase_N"/>
</dbReference>
<dbReference type="Pfam" id="PF00043">
    <property type="entry name" value="GST_C"/>
    <property type="match status" value="1"/>
</dbReference>
<dbReference type="SFLD" id="SFLDS00019">
    <property type="entry name" value="Glutathione_Transferase_(cytos"/>
    <property type="match status" value="1"/>
</dbReference>
<protein>
    <submittedName>
        <fullName evidence="3">Glutathione S-transferase family protein</fullName>
    </submittedName>
</protein>
<feature type="domain" description="GST N-terminal" evidence="1">
    <location>
        <begin position="1"/>
        <end position="82"/>
    </location>
</feature>
<dbReference type="PROSITE" id="PS50404">
    <property type="entry name" value="GST_NTER"/>
    <property type="match status" value="1"/>
</dbReference>
<dbReference type="InterPro" id="IPR010987">
    <property type="entry name" value="Glutathione-S-Trfase_C-like"/>
</dbReference>
<dbReference type="InterPro" id="IPR036282">
    <property type="entry name" value="Glutathione-S-Trfase_C_sf"/>
</dbReference>
<evidence type="ECO:0000259" key="2">
    <source>
        <dbReference type="PROSITE" id="PS50405"/>
    </source>
</evidence>
<dbReference type="InterPro" id="IPR040079">
    <property type="entry name" value="Glutathione_S-Trfase"/>
</dbReference>
<reference evidence="3 4" key="1">
    <citation type="journal article" date="2021" name="Front. Microbiol.">
        <title>Aerobic Denitrification and Heterotrophic Sulfur Oxidation in the Genus Halomonas Revealed by Six Novel Species Characterizations and Genome-Based Analysis.</title>
        <authorList>
            <person name="Wang L."/>
            <person name="Shao Z."/>
        </authorList>
    </citation>
    <scope>NUCLEOTIDE SEQUENCE [LARGE SCALE GENOMIC DNA]</scope>
    <source>
        <strain evidence="3 4">MCCC 1A11081</strain>
    </source>
</reference>
<dbReference type="RefSeq" id="WP_234268423.1">
    <property type="nucleotide sequence ID" value="NZ_JABFTX010000001.1"/>
</dbReference>
<evidence type="ECO:0000313" key="3">
    <source>
        <dbReference type="EMBL" id="MCE8001561.1"/>
    </source>
</evidence>
<feature type="domain" description="GST C-terminal" evidence="2">
    <location>
        <begin position="84"/>
        <end position="203"/>
    </location>
</feature>
<accession>A0ABS8ZY40</accession>
<comment type="caution">
    <text evidence="3">The sequence shown here is derived from an EMBL/GenBank/DDBJ whole genome shotgun (WGS) entry which is preliminary data.</text>
</comment>
<dbReference type="Gene3D" id="1.20.1050.10">
    <property type="match status" value="1"/>
</dbReference>
<dbReference type="Pfam" id="PF13409">
    <property type="entry name" value="GST_N_2"/>
    <property type="match status" value="1"/>
</dbReference>
<dbReference type="SFLD" id="SFLDG00358">
    <property type="entry name" value="Main_(cytGST)"/>
    <property type="match status" value="1"/>
</dbReference>
<dbReference type="SUPFAM" id="SSF47616">
    <property type="entry name" value="GST C-terminal domain-like"/>
    <property type="match status" value="1"/>
</dbReference>
<dbReference type="InterPro" id="IPR036249">
    <property type="entry name" value="Thioredoxin-like_sf"/>
</dbReference>
<organism evidence="3 4">
    <name type="scientific">Billgrantia ethanolica</name>
    <dbReference type="NCBI Taxonomy" id="2733486"/>
    <lineage>
        <taxon>Bacteria</taxon>
        <taxon>Pseudomonadati</taxon>
        <taxon>Pseudomonadota</taxon>
        <taxon>Gammaproteobacteria</taxon>
        <taxon>Oceanospirillales</taxon>
        <taxon>Halomonadaceae</taxon>
        <taxon>Billgrantia</taxon>
    </lineage>
</organism>
<dbReference type="EMBL" id="JABFTX010000001">
    <property type="protein sequence ID" value="MCE8001561.1"/>
    <property type="molecule type" value="Genomic_DNA"/>
</dbReference>
<dbReference type="PANTHER" id="PTHR44051:SF2">
    <property type="entry name" value="HYPOTHETICAL GLUTATHIONE S-TRANSFERASE LIKE PROTEIN"/>
    <property type="match status" value="1"/>
</dbReference>